<accession>A0A1N7EVI0</accession>
<dbReference type="InterPro" id="IPR006311">
    <property type="entry name" value="TAT_signal"/>
</dbReference>
<organism evidence="1 2">
    <name type="scientific">Natronorubrum thiooxidans</name>
    <dbReference type="NCBI Taxonomy" id="308853"/>
    <lineage>
        <taxon>Archaea</taxon>
        <taxon>Methanobacteriati</taxon>
        <taxon>Methanobacteriota</taxon>
        <taxon>Stenosarchaea group</taxon>
        <taxon>Halobacteria</taxon>
        <taxon>Halobacteriales</taxon>
        <taxon>Natrialbaceae</taxon>
        <taxon>Natronorubrum</taxon>
    </lineage>
</organism>
<dbReference type="RefSeq" id="WP_076608779.1">
    <property type="nucleotide sequence ID" value="NZ_FTNR01000005.1"/>
</dbReference>
<dbReference type="PROSITE" id="PS51318">
    <property type="entry name" value="TAT"/>
    <property type="match status" value="1"/>
</dbReference>
<evidence type="ECO:0000313" key="2">
    <source>
        <dbReference type="Proteomes" id="UP000185936"/>
    </source>
</evidence>
<evidence type="ECO:0000313" key="1">
    <source>
        <dbReference type="EMBL" id="SIR91945.1"/>
    </source>
</evidence>
<dbReference type="OrthoDB" id="378701at2157"/>
<dbReference type="PROSITE" id="PS51257">
    <property type="entry name" value="PROKAR_LIPOPROTEIN"/>
    <property type="match status" value="1"/>
</dbReference>
<dbReference type="Proteomes" id="UP000185936">
    <property type="component" value="Unassembled WGS sequence"/>
</dbReference>
<keyword evidence="2" id="KW-1185">Reference proteome</keyword>
<dbReference type="STRING" id="308853.SAMN05421752_10580"/>
<dbReference type="EMBL" id="FTNR01000005">
    <property type="protein sequence ID" value="SIR91945.1"/>
    <property type="molecule type" value="Genomic_DNA"/>
</dbReference>
<reference evidence="2" key="1">
    <citation type="submission" date="2017-01" db="EMBL/GenBank/DDBJ databases">
        <authorList>
            <person name="Varghese N."/>
            <person name="Submissions S."/>
        </authorList>
    </citation>
    <scope>NUCLEOTIDE SEQUENCE [LARGE SCALE GENOMIC DNA]</scope>
    <source>
        <strain evidence="2">type strain: HArc-</strain>
    </source>
</reference>
<dbReference type="AlphaFoldDB" id="A0A1N7EVI0"/>
<sequence>MSGNLSRRRILKATAVSGIAVSTAGCTGSLLGDSACDTGEDFVVALYDEDFEAAASYYPHEYTDEVDKDEIASQYEALFSMGEFGELEDISCECSESVDDEEIDEANEDEDFDGEVDDIKELRYEITTTEDGEETTDSGYVMGIEIDGDWYAVFASEADFDHCTADE</sequence>
<protein>
    <submittedName>
        <fullName evidence="1">Uncharacterized protein</fullName>
    </submittedName>
</protein>
<gene>
    <name evidence="1" type="ORF">SAMN05421752_10580</name>
</gene>
<proteinExistence type="predicted"/>
<name>A0A1N7EVI0_9EURY</name>